<gene>
    <name evidence="1" type="ORF">AVEN_102046_1</name>
</gene>
<name>A0A4Y2S779_ARAVE</name>
<reference evidence="1 2" key="1">
    <citation type="journal article" date="2019" name="Sci. Rep.">
        <title>Orb-weaving spider Araneus ventricosus genome elucidates the spidroin gene catalogue.</title>
        <authorList>
            <person name="Kono N."/>
            <person name="Nakamura H."/>
            <person name="Ohtoshi R."/>
            <person name="Moran D.A.P."/>
            <person name="Shinohara A."/>
            <person name="Yoshida Y."/>
            <person name="Fujiwara M."/>
            <person name="Mori M."/>
            <person name="Tomita M."/>
            <person name="Arakawa K."/>
        </authorList>
    </citation>
    <scope>NUCLEOTIDE SEQUENCE [LARGE SCALE GENOMIC DNA]</scope>
</reference>
<comment type="caution">
    <text evidence="1">The sequence shown here is derived from an EMBL/GenBank/DDBJ whole genome shotgun (WGS) entry which is preliminary data.</text>
</comment>
<dbReference type="EMBL" id="BGPR01019859">
    <property type="protein sequence ID" value="GBN83149.1"/>
    <property type="molecule type" value="Genomic_DNA"/>
</dbReference>
<sequence length="85" mass="9378">MRTSRSRIGTTGHCVLEYLVGGNAALDTSVSSAMNEPMATAWISLQRLHPLLRCKEKFSYHAQSSWKVLADVQKSSAHCDVLTNN</sequence>
<accession>A0A4Y2S779</accession>
<dbReference type="Proteomes" id="UP000499080">
    <property type="component" value="Unassembled WGS sequence"/>
</dbReference>
<protein>
    <submittedName>
        <fullName evidence="1">Uncharacterized protein</fullName>
    </submittedName>
</protein>
<dbReference type="AlphaFoldDB" id="A0A4Y2S779"/>
<organism evidence="1 2">
    <name type="scientific">Araneus ventricosus</name>
    <name type="common">Orbweaver spider</name>
    <name type="synonym">Epeira ventricosa</name>
    <dbReference type="NCBI Taxonomy" id="182803"/>
    <lineage>
        <taxon>Eukaryota</taxon>
        <taxon>Metazoa</taxon>
        <taxon>Ecdysozoa</taxon>
        <taxon>Arthropoda</taxon>
        <taxon>Chelicerata</taxon>
        <taxon>Arachnida</taxon>
        <taxon>Araneae</taxon>
        <taxon>Araneomorphae</taxon>
        <taxon>Entelegynae</taxon>
        <taxon>Araneoidea</taxon>
        <taxon>Araneidae</taxon>
        <taxon>Araneus</taxon>
    </lineage>
</organism>
<keyword evidence="2" id="KW-1185">Reference proteome</keyword>
<evidence type="ECO:0000313" key="2">
    <source>
        <dbReference type="Proteomes" id="UP000499080"/>
    </source>
</evidence>
<evidence type="ECO:0000313" key="1">
    <source>
        <dbReference type="EMBL" id="GBN83149.1"/>
    </source>
</evidence>
<proteinExistence type="predicted"/>